<dbReference type="EMBL" id="JAAGWY010000002">
    <property type="protein sequence ID" value="NEN05980.1"/>
    <property type="molecule type" value="Genomic_DNA"/>
</dbReference>
<evidence type="ECO:0000313" key="1">
    <source>
        <dbReference type="EMBL" id="NEN05980.1"/>
    </source>
</evidence>
<proteinExistence type="predicted"/>
<name>A0A6L9XX24_9MICO</name>
<reference evidence="1 2" key="1">
    <citation type="journal article" date="2014" name="J. Microbiol.">
        <title>Diaminobutyricibacter tongyongensis gen. nov., sp. nov. and Homoserinibacter gongjuensis gen. nov., sp. nov. belong to the family Microbacteriaceae.</title>
        <authorList>
            <person name="Kim S.J."/>
            <person name="Ahn J.H."/>
            <person name="Weon H.Y."/>
            <person name="Hamada M."/>
            <person name="Suzuki K."/>
            <person name="Kwon S.W."/>
        </authorList>
    </citation>
    <scope>NUCLEOTIDE SEQUENCE [LARGE SCALE GENOMIC DNA]</scope>
    <source>
        <strain evidence="1 2">NBRC 108724</strain>
    </source>
</reference>
<evidence type="ECO:0000313" key="2">
    <source>
        <dbReference type="Proteomes" id="UP000474967"/>
    </source>
</evidence>
<dbReference type="RefSeq" id="WP_163289435.1">
    <property type="nucleotide sequence ID" value="NZ_JAAGWY010000002.1"/>
</dbReference>
<comment type="caution">
    <text evidence="1">The sequence shown here is derived from an EMBL/GenBank/DDBJ whole genome shotgun (WGS) entry which is preliminary data.</text>
</comment>
<dbReference type="Proteomes" id="UP000474967">
    <property type="component" value="Unassembled WGS sequence"/>
</dbReference>
<gene>
    <name evidence="1" type="ORF">G3T36_08840</name>
</gene>
<keyword evidence="2" id="KW-1185">Reference proteome</keyword>
<protein>
    <submittedName>
        <fullName evidence="1">Uncharacterized protein</fullName>
    </submittedName>
</protein>
<organism evidence="1 2">
    <name type="scientific">Leifsonia tongyongensis</name>
    <dbReference type="NCBI Taxonomy" id="1268043"/>
    <lineage>
        <taxon>Bacteria</taxon>
        <taxon>Bacillati</taxon>
        <taxon>Actinomycetota</taxon>
        <taxon>Actinomycetes</taxon>
        <taxon>Micrococcales</taxon>
        <taxon>Microbacteriaceae</taxon>
        <taxon>Leifsonia</taxon>
    </lineage>
</organism>
<sequence length="85" mass="9191">MDASSRTIKAALLYEDGQTLDSVVLVPLIGGCPPGQIRVTTTFCGALAYDVYQLEDDSDYSLMPAYPYLATIPLTTEDLRQDAAT</sequence>
<dbReference type="AlphaFoldDB" id="A0A6L9XX24"/>
<dbReference type="PROSITE" id="PS51257">
    <property type="entry name" value="PROKAR_LIPOPROTEIN"/>
    <property type="match status" value="1"/>
</dbReference>
<accession>A0A6L9XX24</accession>